<accession>A0A5D9CQV6</accession>
<dbReference type="RefSeq" id="WP_149323065.1">
    <property type="nucleotide sequence ID" value="NZ_JARWAH010000006.1"/>
</dbReference>
<evidence type="ECO:0000256" key="8">
    <source>
        <dbReference type="ARBA" id="ARBA00038436"/>
    </source>
</evidence>
<keyword evidence="7 9" id="KW-0472">Membrane</keyword>
<evidence type="ECO:0000256" key="2">
    <source>
        <dbReference type="ARBA" id="ARBA00022448"/>
    </source>
</evidence>
<evidence type="ECO:0000256" key="4">
    <source>
        <dbReference type="ARBA" id="ARBA00022519"/>
    </source>
</evidence>
<dbReference type="Proteomes" id="UP000324260">
    <property type="component" value="Unassembled WGS sequence"/>
</dbReference>
<keyword evidence="2 9" id="KW-0813">Transport</keyword>
<dbReference type="InterPro" id="IPR007387">
    <property type="entry name" value="TRAP_DctQ"/>
</dbReference>
<evidence type="ECO:0000256" key="7">
    <source>
        <dbReference type="ARBA" id="ARBA00023136"/>
    </source>
</evidence>
<dbReference type="OrthoDB" id="2085311at2"/>
<evidence type="ECO:0000313" key="12">
    <source>
        <dbReference type="Proteomes" id="UP000324260"/>
    </source>
</evidence>
<evidence type="ECO:0000256" key="9">
    <source>
        <dbReference type="RuleBase" id="RU369079"/>
    </source>
</evidence>
<dbReference type="EMBL" id="VTPU01000016">
    <property type="protein sequence ID" value="TZG33939.1"/>
    <property type="molecule type" value="Genomic_DNA"/>
</dbReference>
<evidence type="ECO:0000313" key="11">
    <source>
        <dbReference type="EMBL" id="TZG33939.1"/>
    </source>
</evidence>
<comment type="subcellular location">
    <subcellularLocation>
        <location evidence="1 9">Cell inner membrane</location>
        <topology evidence="1 9">Multi-pass membrane protein</topology>
    </subcellularLocation>
</comment>
<reference evidence="11 12" key="1">
    <citation type="submission" date="2019-08" db="EMBL/GenBank/DDBJ databases">
        <title>Draft Genome Sequence of Halomonas eurihalina Isolated from Preserved Hide-surface.</title>
        <authorList>
            <person name="Hussain S.A."/>
            <person name="Xu A."/>
            <person name="Sarker M."/>
            <person name="Sommers C."/>
        </authorList>
    </citation>
    <scope>NUCLEOTIDE SEQUENCE [LARGE SCALE GENOMIC DNA]</scope>
    <source>
        <strain evidence="11 12">MS1</strain>
    </source>
</reference>
<dbReference type="GO" id="GO:0022857">
    <property type="term" value="F:transmembrane transporter activity"/>
    <property type="evidence" value="ECO:0007669"/>
    <property type="project" value="UniProtKB-UniRule"/>
</dbReference>
<comment type="caution">
    <text evidence="11">The sequence shown here is derived from an EMBL/GenBank/DDBJ whole genome shotgun (WGS) entry which is preliminary data.</text>
</comment>
<evidence type="ECO:0000259" key="10">
    <source>
        <dbReference type="Pfam" id="PF04290"/>
    </source>
</evidence>
<comment type="function">
    <text evidence="9">Part of the tripartite ATP-independent periplasmic (TRAP) transport system.</text>
</comment>
<name>A0A5D9CQV6_HALER</name>
<dbReference type="AlphaFoldDB" id="A0A5D9CQV6"/>
<keyword evidence="6 9" id="KW-1133">Transmembrane helix</keyword>
<comment type="subunit">
    <text evidence="9">The complex comprises the extracytoplasmic solute receptor protein and the two transmembrane proteins.</text>
</comment>
<keyword evidence="3" id="KW-1003">Cell membrane</keyword>
<dbReference type="PANTHER" id="PTHR35011">
    <property type="entry name" value="2,3-DIKETO-L-GULONATE TRAP TRANSPORTER SMALL PERMEASE PROTEIN YIAM"/>
    <property type="match status" value="1"/>
</dbReference>
<feature type="domain" description="Tripartite ATP-independent periplasmic transporters DctQ component" evidence="10">
    <location>
        <begin position="23"/>
        <end position="153"/>
    </location>
</feature>
<feature type="transmembrane region" description="Helical" evidence="9">
    <location>
        <begin position="46"/>
        <end position="65"/>
    </location>
</feature>
<protein>
    <recommendedName>
        <fullName evidence="9">TRAP transporter small permease protein</fullName>
    </recommendedName>
</protein>
<evidence type="ECO:0000256" key="6">
    <source>
        <dbReference type="ARBA" id="ARBA00022989"/>
    </source>
</evidence>
<proteinExistence type="inferred from homology"/>
<keyword evidence="12" id="KW-1185">Reference proteome</keyword>
<organism evidence="11 12">
    <name type="scientific">Halomonas eurihalina</name>
    <dbReference type="NCBI Taxonomy" id="42566"/>
    <lineage>
        <taxon>Bacteria</taxon>
        <taxon>Pseudomonadati</taxon>
        <taxon>Pseudomonadota</taxon>
        <taxon>Gammaproteobacteria</taxon>
        <taxon>Oceanospirillales</taxon>
        <taxon>Halomonadaceae</taxon>
        <taxon>Halomonas</taxon>
    </lineage>
</organism>
<dbReference type="InterPro" id="IPR055348">
    <property type="entry name" value="DctQ"/>
</dbReference>
<dbReference type="GO" id="GO:0015740">
    <property type="term" value="P:C4-dicarboxylate transport"/>
    <property type="evidence" value="ECO:0007669"/>
    <property type="project" value="TreeGrafter"/>
</dbReference>
<evidence type="ECO:0000256" key="3">
    <source>
        <dbReference type="ARBA" id="ARBA00022475"/>
    </source>
</evidence>
<comment type="similarity">
    <text evidence="8 9">Belongs to the TRAP transporter small permease family.</text>
</comment>
<dbReference type="PANTHER" id="PTHR35011:SF2">
    <property type="entry name" value="2,3-DIKETO-L-GULONATE TRAP TRANSPORTER SMALL PERMEASE PROTEIN YIAM"/>
    <property type="match status" value="1"/>
</dbReference>
<feature type="transmembrane region" description="Helical" evidence="9">
    <location>
        <begin position="128"/>
        <end position="152"/>
    </location>
</feature>
<evidence type="ECO:0000256" key="5">
    <source>
        <dbReference type="ARBA" id="ARBA00022692"/>
    </source>
</evidence>
<dbReference type="GO" id="GO:0005886">
    <property type="term" value="C:plasma membrane"/>
    <property type="evidence" value="ECO:0007669"/>
    <property type="project" value="UniProtKB-SubCell"/>
</dbReference>
<sequence>MQKVRTAIDRSIQFVCCFLFMVMVVTASWQVISRYILNSPSTISEAFLRCSLIWLSMLAIAYVAGQREHVSLTLFTDKLTGSWKMASDLLTELLFIVFSIFIMIHGGFHAASNTMSQLYPMLNIPKGFIYLSLPVSGCIIVAYSIINCLRIFQNSQTIRSQQS</sequence>
<keyword evidence="4 9" id="KW-0997">Cell inner membrane</keyword>
<feature type="transmembrane region" description="Helical" evidence="9">
    <location>
        <begin position="86"/>
        <end position="108"/>
    </location>
</feature>
<feature type="transmembrane region" description="Helical" evidence="9">
    <location>
        <begin position="12"/>
        <end position="31"/>
    </location>
</feature>
<gene>
    <name evidence="11" type="ORF">FZZ93_14715</name>
</gene>
<dbReference type="Pfam" id="PF04290">
    <property type="entry name" value="DctQ"/>
    <property type="match status" value="1"/>
</dbReference>
<evidence type="ECO:0000256" key="1">
    <source>
        <dbReference type="ARBA" id="ARBA00004429"/>
    </source>
</evidence>
<keyword evidence="5 9" id="KW-0812">Transmembrane</keyword>